<keyword evidence="2" id="KW-1185">Reference proteome</keyword>
<accession>A0A2T4A0J5</accession>
<gene>
    <name evidence="1" type="ORF">M431DRAFT_485931</name>
</gene>
<sequence>MSHEQQSSVQRLIVRTESPLPSVLVQETVTITREDALVAVGSLIDTMRDFRRIKDLSTQLKETLTEPMVIVLPPDMKMWLNVWAAFFGFDDIKRWLEGATEDKRQHSWIQVGENPLLWSSRGPTAILDEMRQVMNVEGVDEAARRRKMHLLIDQMQVYIP</sequence>
<dbReference type="RefSeq" id="XP_024770247.1">
    <property type="nucleotide sequence ID" value="XM_024916341.1"/>
</dbReference>
<dbReference type="AlphaFoldDB" id="A0A2T4A0J5"/>
<dbReference type="GeneID" id="36624910"/>
<dbReference type="EMBL" id="KZ679688">
    <property type="protein sequence ID" value="PTB50570.1"/>
    <property type="molecule type" value="Genomic_DNA"/>
</dbReference>
<evidence type="ECO:0000313" key="2">
    <source>
        <dbReference type="Proteomes" id="UP000241690"/>
    </source>
</evidence>
<reference evidence="1 2" key="1">
    <citation type="submission" date="2016-07" db="EMBL/GenBank/DDBJ databases">
        <title>Multiple horizontal gene transfer events from other fungi enriched the ability of initially mycotrophic Trichoderma (Ascomycota) to feed on dead plant biomass.</title>
        <authorList>
            <consortium name="DOE Joint Genome Institute"/>
            <person name="Aerts A."/>
            <person name="Atanasova L."/>
            <person name="Chenthamara K."/>
            <person name="Zhang J."/>
            <person name="Grujic M."/>
            <person name="Henrissat B."/>
            <person name="Kuo A."/>
            <person name="Salamov A."/>
            <person name="Lipzen A."/>
            <person name="Labutti K."/>
            <person name="Barry K."/>
            <person name="Miao Y."/>
            <person name="Rahimi M.J."/>
            <person name="Shen Q."/>
            <person name="Grigoriev I.V."/>
            <person name="Kubicek C.P."/>
            <person name="Druzhinina I.S."/>
        </authorList>
    </citation>
    <scope>NUCLEOTIDE SEQUENCE [LARGE SCALE GENOMIC DNA]</scope>
    <source>
        <strain evidence="1 2">CBS 226.95</strain>
    </source>
</reference>
<protein>
    <submittedName>
        <fullName evidence="1">Uncharacterized protein</fullName>
    </submittedName>
</protein>
<organism evidence="1 2">
    <name type="scientific">Trichoderma harzianum CBS 226.95</name>
    <dbReference type="NCBI Taxonomy" id="983964"/>
    <lineage>
        <taxon>Eukaryota</taxon>
        <taxon>Fungi</taxon>
        <taxon>Dikarya</taxon>
        <taxon>Ascomycota</taxon>
        <taxon>Pezizomycotina</taxon>
        <taxon>Sordariomycetes</taxon>
        <taxon>Hypocreomycetidae</taxon>
        <taxon>Hypocreales</taxon>
        <taxon>Hypocreaceae</taxon>
        <taxon>Trichoderma</taxon>
    </lineage>
</organism>
<name>A0A2T4A0J5_TRIHA</name>
<dbReference type="Proteomes" id="UP000241690">
    <property type="component" value="Unassembled WGS sequence"/>
</dbReference>
<evidence type="ECO:0000313" key="1">
    <source>
        <dbReference type="EMBL" id="PTB50570.1"/>
    </source>
</evidence>
<proteinExistence type="predicted"/>